<dbReference type="Gene3D" id="1.20.120.490">
    <property type="entry name" value="Hypothetical protein TM1646-like domain"/>
    <property type="match status" value="1"/>
</dbReference>
<dbReference type="InterPro" id="IPR024042">
    <property type="entry name" value="TM1646-like_dom_sf"/>
</dbReference>
<proteinExistence type="predicted"/>
<sequence>MKVQNSNIKTSSSLVQNRNDISEKFSGNLNDAYRSRTREDLQNYINEIKKKGNRLVVTKNYIDVISYKKLITKYLKDIVDYTYSLNKNTSFWESQYFTTVETINQKLDDLTRNIMDEQKENIDMASTIDNIQGLLVDIYK</sequence>
<protein>
    <submittedName>
        <fullName evidence="1">DUF327 family protein</fullName>
    </submittedName>
</protein>
<comment type="caution">
    <text evidence="1">The sequence shown here is derived from an EMBL/GenBank/DDBJ whole genome shotgun (WGS) entry which is preliminary data.</text>
</comment>
<organism evidence="1 2">
    <name type="scientific">Romboutsia weinsteinii</name>
    <dbReference type="NCBI Taxonomy" id="2020949"/>
    <lineage>
        <taxon>Bacteria</taxon>
        <taxon>Bacillati</taxon>
        <taxon>Bacillota</taxon>
        <taxon>Clostridia</taxon>
        <taxon>Peptostreptococcales</taxon>
        <taxon>Peptostreptococcaceae</taxon>
        <taxon>Romboutsia</taxon>
    </lineage>
</organism>
<gene>
    <name evidence="1" type="ORF">CHL78_003030</name>
</gene>
<reference evidence="1 2" key="1">
    <citation type="journal article" date="2017" name="Genome Announc.">
        <title>Draft Genome Sequence of Romboutsia weinsteinii sp. nov. Strain CCRI-19649(T) Isolated from Surface Water.</title>
        <authorList>
            <person name="Maheux A.F."/>
            <person name="Boudreau D.K."/>
            <person name="Berube E."/>
            <person name="Boissinot M."/>
            <person name="Cantin P."/>
            <person name="Raymond F."/>
            <person name="Corbeil J."/>
            <person name="Omar R.F."/>
            <person name="Bergeron M.G."/>
        </authorList>
    </citation>
    <scope>NUCLEOTIDE SEQUENCE [LARGE SCALE GENOMIC DNA]</scope>
    <source>
        <strain evidence="1 2">CCRI-19649</strain>
    </source>
</reference>
<dbReference type="InterPro" id="IPR005585">
    <property type="entry name" value="DUF327"/>
</dbReference>
<accession>A0A255IUR9</accession>
<dbReference type="AlphaFoldDB" id="A0A255IUR9"/>
<dbReference type="OrthoDB" id="2081713at2"/>
<dbReference type="Pfam" id="PF03885">
    <property type="entry name" value="DUF327"/>
    <property type="match status" value="1"/>
</dbReference>
<dbReference type="RefSeq" id="WP_094366804.1">
    <property type="nucleotide sequence ID" value="NZ_NOJY02000004.1"/>
</dbReference>
<dbReference type="EMBL" id="NOJY02000004">
    <property type="protein sequence ID" value="RDY28909.1"/>
    <property type="molecule type" value="Genomic_DNA"/>
</dbReference>
<evidence type="ECO:0000313" key="2">
    <source>
        <dbReference type="Proteomes" id="UP000215694"/>
    </source>
</evidence>
<keyword evidence="2" id="KW-1185">Reference proteome</keyword>
<name>A0A255IUR9_9FIRM</name>
<dbReference type="SUPFAM" id="SSF158397">
    <property type="entry name" value="TM1646-like"/>
    <property type="match status" value="1"/>
</dbReference>
<evidence type="ECO:0000313" key="1">
    <source>
        <dbReference type="EMBL" id="RDY28909.1"/>
    </source>
</evidence>
<dbReference type="Proteomes" id="UP000215694">
    <property type="component" value="Unassembled WGS sequence"/>
</dbReference>